<accession>A0A6A5VVT5</accession>
<reference evidence="2" key="1">
    <citation type="journal article" date="2020" name="Stud. Mycol.">
        <title>101 Dothideomycetes genomes: a test case for predicting lifestyles and emergence of pathogens.</title>
        <authorList>
            <person name="Haridas S."/>
            <person name="Albert R."/>
            <person name="Binder M."/>
            <person name="Bloem J."/>
            <person name="Labutti K."/>
            <person name="Salamov A."/>
            <person name="Andreopoulos B."/>
            <person name="Baker S."/>
            <person name="Barry K."/>
            <person name="Bills G."/>
            <person name="Bluhm B."/>
            <person name="Cannon C."/>
            <person name="Castanera R."/>
            <person name="Culley D."/>
            <person name="Daum C."/>
            <person name="Ezra D."/>
            <person name="Gonzalez J."/>
            <person name="Henrissat B."/>
            <person name="Kuo A."/>
            <person name="Liang C."/>
            <person name="Lipzen A."/>
            <person name="Lutzoni F."/>
            <person name="Magnuson J."/>
            <person name="Mondo S."/>
            <person name="Nolan M."/>
            <person name="Ohm R."/>
            <person name="Pangilinan J."/>
            <person name="Park H.-J."/>
            <person name="Ramirez L."/>
            <person name="Alfaro M."/>
            <person name="Sun H."/>
            <person name="Tritt A."/>
            <person name="Yoshinaga Y."/>
            <person name="Zwiers L.-H."/>
            <person name="Turgeon B."/>
            <person name="Goodwin S."/>
            <person name="Spatafora J."/>
            <person name="Crous P."/>
            <person name="Grigoriev I."/>
        </authorList>
    </citation>
    <scope>NUCLEOTIDE SEQUENCE</scope>
    <source>
        <strain evidence="2">CBS 123094</strain>
    </source>
</reference>
<name>A0A6A5VVT5_9PLEO</name>
<evidence type="ECO:0000313" key="3">
    <source>
        <dbReference type="Proteomes" id="UP000799779"/>
    </source>
</evidence>
<proteinExistence type="predicted"/>
<feature type="signal peptide" evidence="1">
    <location>
        <begin position="1"/>
        <end position="20"/>
    </location>
</feature>
<evidence type="ECO:0000313" key="2">
    <source>
        <dbReference type="EMBL" id="KAF1993094.1"/>
    </source>
</evidence>
<gene>
    <name evidence="2" type="ORF">P154DRAFT_591103</name>
</gene>
<dbReference type="EMBL" id="ML977732">
    <property type="protein sequence ID" value="KAF1993094.1"/>
    <property type="molecule type" value="Genomic_DNA"/>
</dbReference>
<keyword evidence="3" id="KW-1185">Reference proteome</keyword>
<evidence type="ECO:0008006" key="4">
    <source>
        <dbReference type="Google" id="ProtNLM"/>
    </source>
</evidence>
<evidence type="ECO:0000256" key="1">
    <source>
        <dbReference type="SAM" id="SignalP"/>
    </source>
</evidence>
<organism evidence="2 3">
    <name type="scientific">Amniculicola lignicola CBS 123094</name>
    <dbReference type="NCBI Taxonomy" id="1392246"/>
    <lineage>
        <taxon>Eukaryota</taxon>
        <taxon>Fungi</taxon>
        <taxon>Dikarya</taxon>
        <taxon>Ascomycota</taxon>
        <taxon>Pezizomycotina</taxon>
        <taxon>Dothideomycetes</taxon>
        <taxon>Pleosporomycetidae</taxon>
        <taxon>Pleosporales</taxon>
        <taxon>Amniculicolaceae</taxon>
        <taxon>Amniculicola</taxon>
    </lineage>
</organism>
<dbReference type="AlphaFoldDB" id="A0A6A5VVT5"/>
<keyword evidence="1" id="KW-0732">Signal</keyword>
<sequence>MARLLGFVVFIHSCALVVYGQNLANLFTIQPGTTKGGCGAHTALLNQYATESLQSVTVAIRALNTHGGANTANGKKVRRALNTFFKISQSIPNGQNDRNTIATNLQYVLDWFTAGFPNIPPAETFLFCNSDFLVQRAVTDQAQDYQGNGITQKGQNVPISTAYATSLTGRNVPWWSGTHTTANGYYFVPANTGGNYCNTPGRDGLTATLNIYIANPNGPPTQHAEFSTVVLCPGSFTNANRPDTWPAGSNQIRAGHSLETALPKCTTLLHEAFHLIFGSGPAPGMLEGSSEFY</sequence>
<dbReference type="OrthoDB" id="4259138at2759"/>
<dbReference type="Proteomes" id="UP000799779">
    <property type="component" value="Unassembled WGS sequence"/>
</dbReference>
<protein>
    <recommendedName>
        <fullName evidence="4">Lysine-specific metallo-endopeptidase domain-containing protein</fullName>
    </recommendedName>
</protein>
<feature type="chain" id="PRO_5025648913" description="Lysine-specific metallo-endopeptidase domain-containing protein" evidence="1">
    <location>
        <begin position="21"/>
        <end position="293"/>
    </location>
</feature>